<gene>
    <name evidence="2" type="ORF">PoMZ_08698</name>
</gene>
<protein>
    <submittedName>
        <fullName evidence="2">Uncharacterized protein</fullName>
    </submittedName>
</protein>
<evidence type="ECO:0000313" key="2">
    <source>
        <dbReference type="EMBL" id="QBZ61742.1"/>
    </source>
</evidence>
<accession>A0A4P7NIA0</accession>
<dbReference type="Proteomes" id="UP000294847">
    <property type="component" value="Chromosome 4"/>
</dbReference>
<evidence type="ECO:0000313" key="3">
    <source>
        <dbReference type="Proteomes" id="UP000294847"/>
    </source>
</evidence>
<reference evidence="2 3" key="1">
    <citation type="journal article" date="2019" name="Mol. Biol. Evol.">
        <title>Blast fungal genomes show frequent chromosomal changes, gene gains and losses, and effector gene turnover.</title>
        <authorList>
            <person name="Gomez Luciano L.B."/>
            <person name="Jason Tsai I."/>
            <person name="Chuma I."/>
            <person name="Tosa Y."/>
            <person name="Chen Y.H."/>
            <person name="Li J.Y."/>
            <person name="Li M.Y."/>
            <person name="Jade Lu M.Y."/>
            <person name="Nakayashiki H."/>
            <person name="Li W.H."/>
        </authorList>
    </citation>
    <scope>NUCLEOTIDE SEQUENCE [LARGE SCALE GENOMIC DNA]</scope>
    <source>
        <strain evidence="2">MZ5-1-6</strain>
    </source>
</reference>
<feature type="signal peptide" evidence="1">
    <location>
        <begin position="1"/>
        <end position="18"/>
    </location>
</feature>
<sequence>MHFSKIYLLAFSIAGATALFSQEENLHKIENGEIPPDTADYRGKRLLALPMNAHCYVRRNIVFKNI</sequence>
<name>A0A4P7NIA0_PYROR</name>
<dbReference type="EMBL" id="CP034207">
    <property type="protein sequence ID" value="QBZ61742.1"/>
    <property type="molecule type" value="Genomic_DNA"/>
</dbReference>
<dbReference type="AlphaFoldDB" id="A0A4P7NIA0"/>
<proteinExistence type="predicted"/>
<feature type="chain" id="PRO_5020473773" evidence="1">
    <location>
        <begin position="19"/>
        <end position="66"/>
    </location>
</feature>
<organism evidence="2 3">
    <name type="scientific">Pyricularia oryzae</name>
    <name type="common">Rice blast fungus</name>
    <name type="synonym">Magnaporthe oryzae</name>
    <dbReference type="NCBI Taxonomy" id="318829"/>
    <lineage>
        <taxon>Eukaryota</taxon>
        <taxon>Fungi</taxon>
        <taxon>Dikarya</taxon>
        <taxon>Ascomycota</taxon>
        <taxon>Pezizomycotina</taxon>
        <taxon>Sordariomycetes</taxon>
        <taxon>Sordariomycetidae</taxon>
        <taxon>Magnaporthales</taxon>
        <taxon>Pyriculariaceae</taxon>
        <taxon>Pyricularia</taxon>
    </lineage>
</organism>
<keyword evidence="1" id="KW-0732">Signal</keyword>
<evidence type="ECO:0000256" key="1">
    <source>
        <dbReference type="SAM" id="SignalP"/>
    </source>
</evidence>